<dbReference type="Pfam" id="PF00487">
    <property type="entry name" value="FA_desaturase"/>
    <property type="match status" value="1"/>
</dbReference>
<dbReference type="PIRSF" id="PIRSF015921">
    <property type="entry name" value="FA_sphinglp_des"/>
    <property type="match status" value="1"/>
</dbReference>
<dbReference type="PANTHER" id="PTHR19353:SF19">
    <property type="entry name" value="DELTA(5) FATTY ACID DESATURASE C-RELATED"/>
    <property type="match status" value="1"/>
</dbReference>
<dbReference type="PANTHER" id="PTHR19353">
    <property type="entry name" value="FATTY ACID DESATURASE 2"/>
    <property type="match status" value="1"/>
</dbReference>
<reference evidence="3 4" key="1">
    <citation type="submission" date="2019-08" db="EMBL/GenBank/DDBJ databases">
        <title>Professor.</title>
        <authorList>
            <person name="Park J.S."/>
        </authorList>
    </citation>
    <scope>NUCLEOTIDE SEQUENCE [LARGE SCALE GENOMIC DNA]</scope>
    <source>
        <strain evidence="3 4">176CP5-101</strain>
    </source>
</reference>
<feature type="domain" description="Fatty acid desaturase" evidence="2">
    <location>
        <begin position="66"/>
        <end position="338"/>
    </location>
</feature>
<evidence type="ECO:0000256" key="1">
    <source>
        <dbReference type="SAM" id="Phobius"/>
    </source>
</evidence>
<dbReference type="GO" id="GO:0016020">
    <property type="term" value="C:membrane"/>
    <property type="evidence" value="ECO:0007669"/>
    <property type="project" value="TreeGrafter"/>
</dbReference>
<sequence length="374" mass="43247">MERVKFRSDNKTEKEFSREVRKRVRVYFKDNNISIHGNYNMYLKTFVMLGLYLAPFILLLTIPITPWAALAMVVLMGIGEAGIGMSIMHDGAHGAYSSKPWVNKMAASTMFLLGSNTFNWKIQHNIQHHTFTNMFDFDPDISTKAVVRLSDHSTLKKYHRFQHLYSFFLYGFATLMRLFGDIGVLLKHNRKGITKDQKSSPVLEFVKLAATKLIYLGVIFGLPMWLTEFSFWQIFLGFAIMQMTAGIIMTTVFQMAHVVEGTYQPLPDENNIFHTEWLVHQLRATSDFGRKNGLLSWYIGGLDYQVEHHMFTNICHIHYSAIAPIIEGTAKEFGFTYNLKPNVFSALASHYRRLRELGREKNNTNFERLSIQQK</sequence>
<comment type="caution">
    <text evidence="3">The sequence shown here is derived from an EMBL/GenBank/DDBJ whole genome shotgun (WGS) entry which is preliminary data.</text>
</comment>
<dbReference type="EMBL" id="VRUR01000001">
    <property type="protein sequence ID" value="TXN37823.1"/>
    <property type="molecule type" value="Genomic_DNA"/>
</dbReference>
<dbReference type="InterPro" id="IPR005804">
    <property type="entry name" value="FA_desaturase_dom"/>
</dbReference>
<name>A0A5C8V8Z3_9FLAO</name>
<feature type="transmembrane region" description="Helical" evidence="1">
    <location>
        <begin position="164"/>
        <end position="184"/>
    </location>
</feature>
<feature type="transmembrane region" description="Helical" evidence="1">
    <location>
        <begin position="41"/>
        <end position="60"/>
    </location>
</feature>
<keyword evidence="1" id="KW-0812">Transmembrane</keyword>
<feature type="transmembrane region" description="Helical" evidence="1">
    <location>
        <begin position="231"/>
        <end position="253"/>
    </location>
</feature>
<proteinExistence type="predicted"/>
<protein>
    <submittedName>
        <fullName evidence="3">Acyl-CoA desaturase</fullName>
    </submittedName>
</protein>
<accession>A0A5C8V8Z3</accession>
<dbReference type="InterPro" id="IPR012171">
    <property type="entry name" value="Fatty_acid_desaturase"/>
</dbReference>
<organism evidence="3 4">
    <name type="scientific">Flagellimonas hymeniacidonis</name>
    <dbReference type="NCBI Taxonomy" id="2603628"/>
    <lineage>
        <taxon>Bacteria</taxon>
        <taxon>Pseudomonadati</taxon>
        <taxon>Bacteroidota</taxon>
        <taxon>Flavobacteriia</taxon>
        <taxon>Flavobacteriales</taxon>
        <taxon>Flavobacteriaceae</taxon>
        <taxon>Flagellimonas</taxon>
    </lineage>
</organism>
<keyword evidence="4" id="KW-1185">Reference proteome</keyword>
<keyword evidence="1" id="KW-0472">Membrane</keyword>
<dbReference type="RefSeq" id="WP_147742123.1">
    <property type="nucleotide sequence ID" value="NZ_VRUR01000001.1"/>
</dbReference>
<dbReference type="GO" id="GO:0008610">
    <property type="term" value="P:lipid biosynthetic process"/>
    <property type="evidence" value="ECO:0007669"/>
    <property type="project" value="UniProtKB-ARBA"/>
</dbReference>
<gene>
    <name evidence="3" type="ORF">FVB32_05910</name>
</gene>
<dbReference type="AlphaFoldDB" id="A0A5C8V8Z3"/>
<evidence type="ECO:0000259" key="2">
    <source>
        <dbReference type="Pfam" id="PF00487"/>
    </source>
</evidence>
<dbReference type="GO" id="GO:0016717">
    <property type="term" value="F:oxidoreductase activity, acting on paired donors, with oxidation of a pair of donors resulting in the reduction of molecular oxygen to two molecules of water"/>
    <property type="evidence" value="ECO:0007669"/>
    <property type="project" value="TreeGrafter"/>
</dbReference>
<evidence type="ECO:0000313" key="4">
    <source>
        <dbReference type="Proteomes" id="UP000321456"/>
    </source>
</evidence>
<dbReference type="CDD" id="cd03506">
    <property type="entry name" value="Delta6-FADS-like"/>
    <property type="match status" value="1"/>
</dbReference>
<evidence type="ECO:0000313" key="3">
    <source>
        <dbReference type="EMBL" id="TXN37823.1"/>
    </source>
</evidence>
<feature type="transmembrane region" description="Helical" evidence="1">
    <location>
        <begin position="205"/>
        <end position="225"/>
    </location>
</feature>
<dbReference type="Proteomes" id="UP000321456">
    <property type="component" value="Unassembled WGS sequence"/>
</dbReference>
<keyword evidence="1" id="KW-1133">Transmembrane helix</keyword>